<dbReference type="RefSeq" id="WP_106470744.1">
    <property type="nucleotide sequence ID" value="NZ_CP027665.1"/>
</dbReference>
<evidence type="ECO:0008006" key="3">
    <source>
        <dbReference type="Google" id="ProtNLM"/>
    </source>
</evidence>
<dbReference type="InterPro" id="IPR007833">
    <property type="entry name" value="Capsule_polysaccharide_synth"/>
</dbReference>
<evidence type="ECO:0000313" key="2">
    <source>
        <dbReference type="Proteomes" id="UP000237655"/>
    </source>
</evidence>
<keyword evidence="2" id="KW-1185">Reference proteome</keyword>
<dbReference type="GO" id="GO:0015774">
    <property type="term" value="P:polysaccharide transport"/>
    <property type="evidence" value="ECO:0007669"/>
    <property type="project" value="InterPro"/>
</dbReference>
<evidence type="ECO:0000313" key="1">
    <source>
        <dbReference type="EMBL" id="AVO36429.1"/>
    </source>
</evidence>
<dbReference type="KEGG" id="thas:C6Y53_01040"/>
<reference evidence="2" key="1">
    <citation type="submission" date="2018-03" db="EMBL/GenBank/DDBJ databases">
        <title>Genomic analysis of the strain SH-1 isolated from shrimp intestine.</title>
        <authorList>
            <person name="Kim Y.-S."/>
            <person name="Kim S.-E."/>
            <person name="Kim K.-H."/>
        </authorList>
    </citation>
    <scope>NUCLEOTIDE SEQUENCE [LARGE SCALE GENOMIC DNA]</scope>
    <source>
        <strain evidence="2">SH-1</strain>
    </source>
</reference>
<name>A0A2S0MKM6_9RHOB</name>
<gene>
    <name evidence="1" type="ORF">C6Y53_01040</name>
</gene>
<organism evidence="1 2">
    <name type="scientific">Pukyongiella litopenaei</name>
    <dbReference type="NCBI Taxonomy" id="2605946"/>
    <lineage>
        <taxon>Bacteria</taxon>
        <taxon>Pseudomonadati</taxon>
        <taxon>Pseudomonadota</taxon>
        <taxon>Alphaproteobacteria</taxon>
        <taxon>Rhodobacterales</taxon>
        <taxon>Paracoccaceae</taxon>
        <taxon>Pukyongiella</taxon>
    </lineage>
</organism>
<dbReference type="InterPro" id="IPR043148">
    <property type="entry name" value="TagF_C"/>
</dbReference>
<dbReference type="Pfam" id="PF05159">
    <property type="entry name" value="Capsule_synth"/>
    <property type="match status" value="1"/>
</dbReference>
<accession>A0A2S0MKM6</accession>
<dbReference type="Gene3D" id="3.40.50.12580">
    <property type="match status" value="1"/>
</dbReference>
<dbReference type="GO" id="GO:0000271">
    <property type="term" value="P:polysaccharide biosynthetic process"/>
    <property type="evidence" value="ECO:0007669"/>
    <property type="project" value="InterPro"/>
</dbReference>
<dbReference type="SUPFAM" id="SSF53756">
    <property type="entry name" value="UDP-Glycosyltransferase/glycogen phosphorylase"/>
    <property type="match status" value="1"/>
</dbReference>
<dbReference type="Proteomes" id="UP000237655">
    <property type="component" value="Chromosome"/>
</dbReference>
<protein>
    <recommendedName>
        <fullName evidence="3">Capsule polysaccharide biosynthesis protein</fullName>
    </recommendedName>
</protein>
<sequence>MQRVVLHLPRSWLGPFGSGVLPFYERLEQGLRRLGHPVERLALNRDRVLETVAADDALHIVNHGRFRHPRLLNAGIAYVYPFWNLDPQGIRAFSSIAGQRFDPSSVDAQAARPFFRRLKQRLVGGRGSRYEQPRHHEDLPPAAAAVFLQSEAHRVVGETCYLDRWQMLETVLASCDAPVIVKPHPRDGSQETRAGLRDLATRFPHLRLSGGNIHDIIAAADRVVTINSAVGIEACLHRKPVILCGQADFHHVAQTARTPDDLAGFLTRPPRKRAYDKFIYWYFGLNCLSTTQEDLAERALDRFAQASGSVR</sequence>
<dbReference type="EMBL" id="CP027665">
    <property type="protein sequence ID" value="AVO36429.1"/>
    <property type="molecule type" value="Genomic_DNA"/>
</dbReference>
<proteinExistence type="predicted"/>
<dbReference type="AlphaFoldDB" id="A0A2S0MKM6"/>